<dbReference type="Gene3D" id="3.40.1190.20">
    <property type="match status" value="1"/>
</dbReference>
<dbReference type="Proteomes" id="UP000222542">
    <property type="component" value="Unassembled WGS sequence"/>
</dbReference>
<keyword evidence="4" id="KW-1185">Reference proteome</keyword>
<dbReference type="InterPro" id="IPR029056">
    <property type="entry name" value="Ribokinase-like"/>
</dbReference>
<evidence type="ECO:0000313" key="4">
    <source>
        <dbReference type="Proteomes" id="UP000222542"/>
    </source>
</evidence>
<name>A0A2G2YLG2_CAPAN</name>
<sequence>MFYFNTFSLLDPNMRLTPLRATEISKKLRVVFYDLNLLSPLWESGEKAKTFVQQAWNLADIIEVTELKFLCGIEPSERFDSKDNDRSKFTHYPPEVIAPLWRSTSFL</sequence>
<dbReference type="AlphaFoldDB" id="A0A2G2YLG2"/>
<keyword evidence="1" id="KW-0808">Transferase</keyword>
<dbReference type="SUPFAM" id="SSF53613">
    <property type="entry name" value="Ribokinase-like"/>
    <property type="match status" value="1"/>
</dbReference>
<comment type="caution">
    <text evidence="3">The sequence shown here is derived from an EMBL/GenBank/DDBJ whole genome shotgun (WGS) entry which is preliminary data.</text>
</comment>
<reference evidence="3 4" key="2">
    <citation type="journal article" date="2017" name="Genome Biol.">
        <title>New reference genome sequences of hot pepper reveal the massive evolution of plant disease-resistance genes by retroduplication.</title>
        <authorList>
            <person name="Kim S."/>
            <person name="Park J."/>
            <person name="Yeom S.I."/>
            <person name="Kim Y.M."/>
            <person name="Seo E."/>
            <person name="Kim K.T."/>
            <person name="Kim M.S."/>
            <person name="Lee J.M."/>
            <person name="Cheong K."/>
            <person name="Shin H.S."/>
            <person name="Kim S.B."/>
            <person name="Han K."/>
            <person name="Lee J."/>
            <person name="Park M."/>
            <person name="Lee H.A."/>
            <person name="Lee H.Y."/>
            <person name="Lee Y."/>
            <person name="Oh S."/>
            <person name="Lee J.H."/>
            <person name="Choi E."/>
            <person name="Choi E."/>
            <person name="Lee S.E."/>
            <person name="Jeon J."/>
            <person name="Kim H."/>
            <person name="Choi G."/>
            <person name="Song H."/>
            <person name="Lee J."/>
            <person name="Lee S.C."/>
            <person name="Kwon J.K."/>
            <person name="Lee H.Y."/>
            <person name="Koo N."/>
            <person name="Hong Y."/>
            <person name="Kim R.W."/>
            <person name="Kang W.H."/>
            <person name="Huh J.H."/>
            <person name="Kang B.C."/>
            <person name="Yang T.J."/>
            <person name="Lee Y.H."/>
            <person name="Bennetzen J.L."/>
            <person name="Choi D."/>
        </authorList>
    </citation>
    <scope>NUCLEOTIDE SEQUENCE [LARGE SCALE GENOMIC DNA]</scope>
    <source>
        <strain evidence="4">cv. CM334</strain>
    </source>
</reference>
<keyword evidence="2" id="KW-0418">Kinase</keyword>
<dbReference type="GO" id="GO:0016301">
    <property type="term" value="F:kinase activity"/>
    <property type="evidence" value="ECO:0007669"/>
    <property type="project" value="UniProtKB-KW"/>
</dbReference>
<reference evidence="3 4" key="1">
    <citation type="journal article" date="2014" name="Nat. Genet.">
        <title>Genome sequence of the hot pepper provides insights into the evolution of pungency in Capsicum species.</title>
        <authorList>
            <person name="Kim S."/>
            <person name="Park M."/>
            <person name="Yeom S.I."/>
            <person name="Kim Y.M."/>
            <person name="Lee J.M."/>
            <person name="Lee H.A."/>
            <person name="Seo E."/>
            <person name="Choi J."/>
            <person name="Cheong K."/>
            <person name="Kim K.T."/>
            <person name="Jung K."/>
            <person name="Lee G.W."/>
            <person name="Oh S.K."/>
            <person name="Bae C."/>
            <person name="Kim S.B."/>
            <person name="Lee H.Y."/>
            <person name="Kim S.Y."/>
            <person name="Kim M.S."/>
            <person name="Kang B.C."/>
            <person name="Jo Y.D."/>
            <person name="Yang H.B."/>
            <person name="Jeong H.J."/>
            <person name="Kang W.H."/>
            <person name="Kwon J.K."/>
            <person name="Shin C."/>
            <person name="Lim J.Y."/>
            <person name="Park J.H."/>
            <person name="Huh J.H."/>
            <person name="Kim J.S."/>
            <person name="Kim B.D."/>
            <person name="Cohen O."/>
            <person name="Paran I."/>
            <person name="Suh M.C."/>
            <person name="Lee S.B."/>
            <person name="Kim Y.K."/>
            <person name="Shin Y."/>
            <person name="Noh S.J."/>
            <person name="Park J."/>
            <person name="Seo Y.S."/>
            <person name="Kwon S.Y."/>
            <person name="Kim H.A."/>
            <person name="Park J.M."/>
            <person name="Kim H.J."/>
            <person name="Choi S.B."/>
            <person name="Bosland P.W."/>
            <person name="Reeves G."/>
            <person name="Jo S.H."/>
            <person name="Lee B.W."/>
            <person name="Cho H.T."/>
            <person name="Choi H.S."/>
            <person name="Lee M.S."/>
            <person name="Yu Y."/>
            <person name="Do Choi Y."/>
            <person name="Park B.S."/>
            <person name="van Deynze A."/>
            <person name="Ashrafi H."/>
            <person name="Hill T."/>
            <person name="Kim W.T."/>
            <person name="Pai H.S."/>
            <person name="Ahn H.K."/>
            <person name="Yeam I."/>
            <person name="Giovannoni J.J."/>
            <person name="Rose J.K."/>
            <person name="Sorensen I."/>
            <person name="Lee S.J."/>
            <person name="Kim R.W."/>
            <person name="Choi I.Y."/>
            <person name="Choi B.S."/>
            <person name="Lim J.S."/>
            <person name="Lee Y.H."/>
            <person name="Choi D."/>
        </authorList>
    </citation>
    <scope>NUCLEOTIDE SEQUENCE [LARGE SCALE GENOMIC DNA]</scope>
    <source>
        <strain evidence="4">cv. CM334</strain>
    </source>
</reference>
<dbReference type="InterPro" id="IPR050306">
    <property type="entry name" value="PfkB_Carbo_kinase"/>
</dbReference>
<dbReference type="Gramene" id="PHT70535">
    <property type="protein sequence ID" value="PHT70535"/>
    <property type="gene ID" value="T459_25639"/>
</dbReference>
<dbReference type="EMBL" id="AYRZ02000010">
    <property type="protein sequence ID" value="PHT70535.1"/>
    <property type="molecule type" value="Genomic_DNA"/>
</dbReference>
<evidence type="ECO:0000256" key="1">
    <source>
        <dbReference type="ARBA" id="ARBA00022679"/>
    </source>
</evidence>
<gene>
    <name evidence="3" type="ORF">T459_25639</name>
</gene>
<dbReference type="PANTHER" id="PTHR43085">
    <property type="entry name" value="HEXOKINASE FAMILY MEMBER"/>
    <property type="match status" value="1"/>
</dbReference>
<organism evidence="3 4">
    <name type="scientific">Capsicum annuum</name>
    <name type="common">Capsicum pepper</name>
    <dbReference type="NCBI Taxonomy" id="4072"/>
    <lineage>
        <taxon>Eukaryota</taxon>
        <taxon>Viridiplantae</taxon>
        <taxon>Streptophyta</taxon>
        <taxon>Embryophyta</taxon>
        <taxon>Tracheophyta</taxon>
        <taxon>Spermatophyta</taxon>
        <taxon>Magnoliopsida</taxon>
        <taxon>eudicotyledons</taxon>
        <taxon>Gunneridae</taxon>
        <taxon>Pentapetalae</taxon>
        <taxon>asterids</taxon>
        <taxon>lamiids</taxon>
        <taxon>Solanales</taxon>
        <taxon>Solanaceae</taxon>
        <taxon>Solanoideae</taxon>
        <taxon>Capsiceae</taxon>
        <taxon>Capsicum</taxon>
    </lineage>
</organism>
<protein>
    <submittedName>
        <fullName evidence="3">Uncharacterized protein</fullName>
    </submittedName>
</protein>
<dbReference type="STRING" id="4072.A0A2G2YLG2"/>
<accession>A0A2G2YLG2</accession>
<proteinExistence type="predicted"/>
<evidence type="ECO:0000313" key="3">
    <source>
        <dbReference type="EMBL" id="PHT70535.1"/>
    </source>
</evidence>
<evidence type="ECO:0000256" key="2">
    <source>
        <dbReference type="ARBA" id="ARBA00022777"/>
    </source>
</evidence>
<dbReference type="PANTHER" id="PTHR43085:SF2">
    <property type="entry name" value="FRUCTOKINASE-LIKE 2, CHLOROPLASTIC"/>
    <property type="match status" value="1"/>
</dbReference>